<feature type="transmembrane region" description="Helical" evidence="1">
    <location>
        <begin position="21"/>
        <end position="44"/>
    </location>
</feature>
<keyword evidence="1" id="KW-1133">Transmembrane helix</keyword>
<reference evidence="2 3" key="1">
    <citation type="submission" date="2019-02" db="EMBL/GenBank/DDBJ databases">
        <title>Prokaryotic population dynamics and viral predation in marine succession experiment using metagenomics: the confinement effect.</title>
        <authorList>
            <person name="Haro-Moreno J.M."/>
            <person name="Rodriguez-Valera F."/>
            <person name="Lopez-Perez M."/>
        </authorList>
    </citation>
    <scope>NUCLEOTIDE SEQUENCE [LARGE SCALE GENOMIC DNA]</scope>
    <source>
        <strain evidence="2">MED-G170</strain>
    </source>
</reference>
<organism evidence="2 3">
    <name type="scientific">SAR92 clade bacterium</name>
    <dbReference type="NCBI Taxonomy" id="2315479"/>
    <lineage>
        <taxon>Bacteria</taxon>
        <taxon>Pseudomonadati</taxon>
        <taxon>Pseudomonadota</taxon>
        <taxon>Gammaproteobacteria</taxon>
        <taxon>Cellvibrionales</taxon>
        <taxon>Porticoccaceae</taxon>
        <taxon>SAR92 clade</taxon>
    </lineage>
</organism>
<accession>A0A520MHV2</accession>
<gene>
    <name evidence="2" type="ORF">EVB03_03575</name>
</gene>
<dbReference type="Pfam" id="PF04612">
    <property type="entry name" value="T2SSM"/>
    <property type="match status" value="1"/>
</dbReference>
<name>A0A520MHV2_9GAMM</name>
<dbReference type="AlphaFoldDB" id="A0A520MHV2"/>
<dbReference type="GO" id="GO:0015627">
    <property type="term" value="C:type II protein secretion system complex"/>
    <property type="evidence" value="ECO:0007669"/>
    <property type="project" value="InterPro"/>
</dbReference>
<dbReference type="GO" id="GO:0015628">
    <property type="term" value="P:protein secretion by the type II secretion system"/>
    <property type="evidence" value="ECO:0007669"/>
    <property type="project" value="InterPro"/>
</dbReference>
<proteinExistence type="predicted"/>
<dbReference type="EMBL" id="SHBP01000003">
    <property type="protein sequence ID" value="RZO20802.1"/>
    <property type="molecule type" value="Genomic_DNA"/>
</dbReference>
<comment type="caution">
    <text evidence="2">The sequence shown here is derived from an EMBL/GenBank/DDBJ whole genome shotgun (WGS) entry which is preliminary data.</text>
</comment>
<keyword evidence="1" id="KW-0812">Transmembrane</keyword>
<evidence type="ECO:0000313" key="3">
    <source>
        <dbReference type="Proteomes" id="UP000315889"/>
    </source>
</evidence>
<dbReference type="InterPro" id="IPR007690">
    <property type="entry name" value="T2SS_GspM"/>
</dbReference>
<keyword evidence="1" id="KW-0472">Membrane</keyword>
<evidence type="ECO:0008006" key="4">
    <source>
        <dbReference type="Google" id="ProtNLM"/>
    </source>
</evidence>
<protein>
    <recommendedName>
        <fullName evidence="4">Type II secretion system protein M</fullName>
    </recommendedName>
</protein>
<evidence type="ECO:0000256" key="1">
    <source>
        <dbReference type="SAM" id="Phobius"/>
    </source>
</evidence>
<sequence length="162" mass="17933">MNEIIARLRSTFNGLESREKQLASGGGIIIIITAIVTLISPMVAKHSELSEQAEQLNADLRWLEQQREVVVRLKNGCANRDVDKSSDRDQLTRLVRRNQLRFNSLQNNNGTQRLVFSGSDANRVMHLAHQIACAGYAIKSLNVTTSSGTELKGSMEVVAIES</sequence>
<dbReference type="Proteomes" id="UP000315889">
    <property type="component" value="Unassembled WGS sequence"/>
</dbReference>
<evidence type="ECO:0000313" key="2">
    <source>
        <dbReference type="EMBL" id="RZO20802.1"/>
    </source>
</evidence>